<gene>
    <name evidence="2" type="ORF">K7X08_010369</name>
</gene>
<feature type="compositionally biased region" description="Low complexity" evidence="1">
    <location>
        <begin position="111"/>
        <end position="122"/>
    </location>
</feature>
<name>A0A9Q1N1J1_9SOLA</name>
<evidence type="ECO:0000313" key="3">
    <source>
        <dbReference type="Proteomes" id="UP001152561"/>
    </source>
</evidence>
<dbReference type="AlphaFoldDB" id="A0A9Q1N1J1"/>
<feature type="region of interest" description="Disordered" evidence="1">
    <location>
        <begin position="96"/>
        <end position="176"/>
    </location>
</feature>
<sequence>MDEIGVHSLLNAKKSIVPDVGTTSPMQKVAGKDKSNPLMVVTLPKSEAKEGNSSKTRRKLPQTFTGSTSKARSRPIKKGQTKDIEQIIKETLEKIFKEQTEAKSEDKHENPVATPPTSTVTPEQNPENNQNLDSIDHVSETSSDNEFLESNYAQDPNENYDSGMSFDSVALHNLDT</sequence>
<proteinExistence type="predicted"/>
<feature type="region of interest" description="Disordered" evidence="1">
    <location>
        <begin position="18"/>
        <end position="83"/>
    </location>
</feature>
<reference evidence="3" key="1">
    <citation type="journal article" date="2023" name="Proc. Natl. Acad. Sci. U.S.A.">
        <title>Genomic and structural basis for evolution of tropane alkaloid biosynthesis.</title>
        <authorList>
            <person name="Wanga Y.-J."/>
            <person name="Taina T."/>
            <person name="Yua J.-Y."/>
            <person name="Lia J."/>
            <person name="Xua B."/>
            <person name="Chenc J."/>
            <person name="D'Auriad J.C."/>
            <person name="Huanga J.-P."/>
            <person name="Huanga S.-X."/>
        </authorList>
    </citation>
    <scope>NUCLEOTIDE SEQUENCE [LARGE SCALE GENOMIC DNA]</scope>
    <source>
        <strain evidence="3">cv. KIB-2019</strain>
    </source>
</reference>
<dbReference type="OrthoDB" id="1326266at2759"/>
<keyword evidence="3" id="KW-1185">Reference proteome</keyword>
<accession>A0A9Q1N1J1</accession>
<protein>
    <submittedName>
        <fullName evidence="2">Uncharacterized protein</fullName>
    </submittedName>
</protein>
<dbReference type="Proteomes" id="UP001152561">
    <property type="component" value="Unassembled WGS sequence"/>
</dbReference>
<evidence type="ECO:0000313" key="2">
    <source>
        <dbReference type="EMBL" id="KAJ8573858.1"/>
    </source>
</evidence>
<evidence type="ECO:0000256" key="1">
    <source>
        <dbReference type="SAM" id="MobiDB-lite"/>
    </source>
</evidence>
<feature type="compositionally biased region" description="Polar residues" evidence="1">
    <location>
        <begin position="151"/>
        <end position="162"/>
    </location>
</feature>
<comment type="caution">
    <text evidence="2">The sequence shown here is derived from an EMBL/GenBank/DDBJ whole genome shotgun (WGS) entry which is preliminary data.</text>
</comment>
<feature type="compositionally biased region" description="Basic and acidic residues" evidence="1">
    <location>
        <begin position="96"/>
        <end position="110"/>
    </location>
</feature>
<organism evidence="2 3">
    <name type="scientific">Anisodus acutangulus</name>
    <dbReference type="NCBI Taxonomy" id="402998"/>
    <lineage>
        <taxon>Eukaryota</taxon>
        <taxon>Viridiplantae</taxon>
        <taxon>Streptophyta</taxon>
        <taxon>Embryophyta</taxon>
        <taxon>Tracheophyta</taxon>
        <taxon>Spermatophyta</taxon>
        <taxon>Magnoliopsida</taxon>
        <taxon>eudicotyledons</taxon>
        <taxon>Gunneridae</taxon>
        <taxon>Pentapetalae</taxon>
        <taxon>asterids</taxon>
        <taxon>lamiids</taxon>
        <taxon>Solanales</taxon>
        <taxon>Solanaceae</taxon>
        <taxon>Solanoideae</taxon>
        <taxon>Hyoscyameae</taxon>
        <taxon>Anisodus</taxon>
    </lineage>
</organism>
<dbReference type="EMBL" id="JAJAGQ010000001">
    <property type="protein sequence ID" value="KAJ8573858.1"/>
    <property type="molecule type" value="Genomic_DNA"/>
</dbReference>
<feature type="compositionally biased region" description="Polar residues" evidence="1">
    <location>
        <begin position="123"/>
        <end position="133"/>
    </location>
</feature>